<gene>
    <name evidence="2" type="ORF">GCM10020367_33260</name>
</gene>
<name>A0ABP6SCS6_9ACTN</name>
<evidence type="ECO:0000313" key="2">
    <source>
        <dbReference type="EMBL" id="GAA3373416.1"/>
    </source>
</evidence>
<feature type="region of interest" description="Disordered" evidence="1">
    <location>
        <begin position="1"/>
        <end position="48"/>
    </location>
</feature>
<proteinExistence type="predicted"/>
<comment type="caution">
    <text evidence="2">The sequence shown here is derived from an EMBL/GenBank/DDBJ whole genome shotgun (WGS) entry which is preliminary data.</text>
</comment>
<evidence type="ECO:0000256" key="1">
    <source>
        <dbReference type="SAM" id="MobiDB-lite"/>
    </source>
</evidence>
<feature type="compositionally biased region" description="Gly residues" evidence="1">
    <location>
        <begin position="1"/>
        <end position="10"/>
    </location>
</feature>
<reference evidence="3" key="1">
    <citation type="journal article" date="2019" name="Int. J. Syst. Evol. Microbiol.">
        <title>The Global Catalogue of Microorganisms (GCM) 10K type strain sequencing project: providing services to taxonomists for standard genome sequencing and annotation.</title>
        <authorList>
            <consortium name="The Broad Institute Genomics Platform"/>
            <consortium name="The Broad Institute Genome Sequencing Center for Infectious Disease"/>
            <person name="Wu L."/>
            <person name="Ma J."/>
        </authorList>
    </citation>
    <scope>NUCLEOTIDE SEQUENCE [LARGE SCALE GENOMIC DNA]</scope>
    <source>
        <strain evidence="3">JCM 9651</strain>
    </source>
</reference>
<accession>A0ABP6SCS6</accession>
<dbReference type="EMBL" id="BAAAYL010000001">
    <property type="protein sequence ID" value="GAA3373416.1"/>
    <property type="molecule type" value="Genomic_DNA"/>
</dbReference>
<organism evidence="2 3">
    <name type="scientific">Streptomyces sannanensis</name>
    <dbReference type="NCBI Taxonomy" id="285536"/>
    <lineage>
        <taxon>Bacteria</taxon>
        <taxon>Bacillati</taxon>
        <taxon>Actinomycetota</taxon>
        <taxon>Actinomycetes</taxon>
        <taxon>Kitasatosporales</taxon>
        <taxon>Streptomycetaceae</taxon>
        <taxon>Streptomyces</taxon>
    </lineage>
</organism>
<sequence length="95" mass="10358">MPLPGGGGSPREGTARETPGRFAVRAFRQPRPGNSHGPDAWRPGPDKDLILRADGKRHSPATVDDFIALTEKLSGRELRDVFGVWLYGKGKPPRT</sequence>
<evidence type="ECO:0000313" key="3">
    <source>
        <dbReference type="Proteomes" id="UP001499990"/>
    </source>
</evidence>
<dbReference type="Proteomes" id="UP001499990">
    <property type="component" value="Unassembled WGS sequence"/>
</dbReference>
<keyword evidence="3" id="KW-1185">Reference proteome</keyword>
<protein>
    <submittedName>
        <fullName evidence="2">Uncharacterized protein</fullName>
    </submittedName>
</protein>